<protein>
    <submittedName>
        <fullName evidence="1">Uncharacterized protein</fullName>
    </submittedName>
</protein>
<dbReference type="RefSeq" id="WP_141554548.1">
    <property type="nucleotide sequence ID" value="NZ_CAWNRH010000150.1"/>
</dbReference>
<evidence type="ECO:0000313" key="1">
    <source>
        <dbReference type="EMBL" id="PHM60480.1"/>
    </source>
</evidence>
<dbReference type="AlphaFoldDB" id="A0A2D0KAT4"/>
<gene>
    <name evidence="1" type="ORF">Xsto_03976</name>
</gene>
<comment type="caution">
    <text evidence="1">The sequence shown here is derived from an EMBL/GenBank/DDBJ whole genome shotgun (WGS) entry which is preliminary data.</text>
</comment>
<keyword evidence="2" id="KW-1185">Reference proteome</keyword>
<evidence type="ECO:0000313" key="2">
    <source>
        <dbReference type="Proteomes" id="UP000222366"/>
    </source>
</evidence>
<name>A0A2D0KAT4_9GAMM</name>
<sequence>MKIKINTIEFTEISLDGQETPYIKVNYTVSATSRAIGFSNYFRIPYSENLSFGEVEKQITEVAITELKEICVQI</sequence>
<dbReference type="Proteomes" id="UP000222366">
    <property type="component" value="Unassembled WGS sequence"/>
</dbReference>
<accession>A0A2D0KAT4</accession>
<organism evidence="1 2">
    <name type="scientific">Xenorhabdus stockiae</name>
    <dbReference type="NCBI Taxonomy" id="351614"/>
    <lineage>
        <taxon>Bacteria</taxon>
        <taxon>Pseudomonadati</taxon>
        <taxon>Pseudomonadota</taxon>
        <taxon>Gammaproteobacteria</taxon>
        <taxon>Enterobacterales</taxon>
        <taxon>Morganellaceae</taxon>
        <taxon>Xenorhabdus</taxon>
    </lineage>
</organism>
<dbReference type="EMBL" id="NJAJ01000071">
    <property type="protein sequence ID" value="PHM60480.1"/>
    <property type="molecule type" value="Genomic_DNA"/>
</dbReference>
<proteinExistence type="predicted"/>
<reference evidence="1 2" key="1">
    <citation type="journal article" date="2017" name="Nat. Microbiol.">
        <title>Natural product diversity associated with the nematode symbionts Photorhabdus and Xenorhabdus.</title>
        <authorList>
            <person name="Tobias N.J."/>
            <person name="Wolff H."/>
            <person name="Djahanschiri B."/>
            <person name="Grundmann F."/>
            <person name="Kronenwerth M."/>
            <person name="Shi Y.M."/>
            <person name="Simonyi S."/>
            <person name="Grun P."/>
            <person name="Shapiro-Ilan D."/>
            <person name="Pidot S.J."/>
            <person name="Stinear T.P."/>
            <person name="Ebersberger I."/>
            <person name="Bode H.B."/>
        </authorList>
    </citation>
    <scope>NUCLEOTIDE SEQUENCE [LARGE SCALE GENOMIC DNA]</scope>
    <source>
        <strain evidence="1 2">DSM 17904</strain>
    </source>
</reference>